<dbReference type="InterPro" id="IPR035985">
    <property type="entry name" value="Ubiquitin-activating_enz"/>
</dbReference>
<reference evidence="3" key="1">
    <citation type="submission" date="2017-12" db="EMBL/GenBank/DDBJ databases">
        <title>Sequencing the genomes of 1000 Actinobacteria strains.</title>
        <authorList>
            <person name="Klenk H.-P."/>
        </authorList>
    </citation>
    <scope>NUCLEOTIDE SEQUENCE [LARGE SCALE GENOMIC DNA]</scope>
    <source>
        <strain evidence="3">DSM 44228</strain>
    </source>
</reference>
<feature type="domain" description="THIF-type NAD/FAD binding fold" evidence="2">
    <location>
        <begin position="191"/>
        <end position="445"/>
    </location>
</feature>
<keyword evidence="4" id="KW-1185">Reference proteome</keyword>
<sequence>MARIQDIVFGAGLWRELHGHLIGPDGNEQLAFVLASHNVSRRRVRMVAREIIAAGPGDLAHQSPVGIGPTAEFVARALTRCRQEGWSLIEVHSHPFDASDASTFSSIDWGNDRAKMPQLAAMLPAPFQHATMVVGQRSLDAHYYERESETIAPIERVTVVGDASDGSPLLRHHAVTSQPAPRPARPDERHARQLPLLGAEVQDALAKAAVAVVGLGGLGSFVASELAYLGVGRLVLVDPDRVEEHNLNRLIGARHDDVGRPKVDVFREVLERAAPATAIDAVTAPMLAPDALEQLKAVDLLLGCVDNHGARLTLNHLAVRYLIPFLDAGTGVRLAPEGAHFGGQVQLVVPGTGCLECRGFIDPRRAAFDLATPETRAYERAHGYGTEEPAPSVIFLNGIVGSMQVAEAVRILGPTPGREVPRLVIYDGTAQKAFAASEPDRPDCPTCGVDGVAGVADLAPLQAAESPREFSVASNAAAEAANARSHPAQ</sequence>
<dbReference type="GO" id="GO:0008641">
    <property type="term" value="F:ubiquitin-like modifier activating enzyme activity"/>
    <property type="evidence" value="ECO:0007669"/>
    <property type="project" value="InterPro"/>
</dbReference>
<dbReference type="GO" id="GO:0016779">
    <property type="term" value="F:nucleotidyltransferase activity"/>
    <property type="evidence" value="ECO:0007669"/>
    <property type="project" value="UniProtKB-KW"/>
</dbReference>
<dbReference type="GO" id="GO:0061504">
    <property type="term" value="P:cyclic threonylcarbamoyladenosine biosynthetic process"/>
    <property type="evidence" value="ECO:0007669"/>
    <property type="project" value="TreeGrafter"/>
</dbReference>
<dbReference type="OrthoDB" id="9204719at2"/>
<dbReference type="STRING" id="994479.GCA_000194155_02710"/>
<dbReference type="Proteomes" id="UP000233786">
    <property type="component" value="Unassembled WGS sequence"/>
</dbReference>
<protein>
    <submittedName>
        <fullName evidence="3">Molybdopterin/thiamine biosynthesis adenylyltransferase</fullName>
    </submittedName>
</protein>
<dbReference type="SUPFAM" id="SSF69572">
    <property type="entry name" value="Activating enzymes of the ubiquitin-like proteins"/>
    <property type="match status" value="1"/>
</dbReference>
<comment type="caution">
    <text evidence="3">The sequence shown here is derived from an EMBL/GenBank/DDBJ whole genome shotgun (WGS) entry which is preliminary data.</text>
</comment>
<dbReference type="RefSeq" id="WP_010695497.1">
    <property type="nucleotide sequence ID" value="NZ_CP061007.1"/>
</dbReference>
<evidence type="ECO:0000256" key="1">
    <source>
        <dbReference type="SAM" id="MobiDB-lite"/>
    </source>
</evidence>
<feature type="region of interest" description="Disordered" evidence="1">
    <location>
        <begin position="469"/>
        <end position="489"/>
    </location>
</feature>
<proteinExistence type="predicted"/>
<dbReference type="PANTHER" id="PTHR43267:SF2">
    <property type="entry name" value="TRNA THREONYLCARBAMOYLADENOSINE DEHYDRATASE 1-RELATED"/>
    <property type="match status" value="1"/>
</dbReference>
<name>A0A2N3XWP1_SACSN</name>
<feature type="compositionally biased region" description="Low complexity" evidence="1">
    <location>
        <begin position="473"/>
        <end position="483"/>
    </location>
</feature>
<evidence type="ECO:0000313" key="3">
    <source>
        <dbReference type="EMBL" id="PKW15050.1"/>
    </source>
</evidence>
<evidence type="ECO:0000313" key="4">
    <source>
        <dbReference type="Proteomes" id="UP000233786"/>
    </source>
</evidence>
<dbReference type="AlphaFoldDB" id="A0A2N3XWP1"/>
<dbReference type="PANTHER" id="PTHR43267">
    <property type="entry name" value="TRNA THREONYLCARBAMOYLADENOSINE DEHYDRATASE"/>
    <property type="match status" value="1"/>
</dbReference>
<accession>A0A2N3XWP1</accession>
<dbReference type="GO" id="GO:0061503">
    <property type="term" value="F:tRNA threonylcarbamoyladenosine dehydratase"/>
    <property type="evidence" value="ECO:0007669"/>
    <property type="project" value="TreeGrafter"/>
</dbReference>
<gene>
    <name evidence="3" type="ORF">A8926_2728</name>
</gene>
<dbReference type="Pfam" id="PF00899">
    <property type="entry name" value="ThiF"/>
    <property type="match status" value="1"/>
</dbReference>
<dbReference type="InterPro" id="IPR045886">
    <property type="entry name" value="ThiF/MoeB/HesA"/>
</dbReference>
<keyword evidence="3" id="KW-0548">Nucleotidyltransferase</keyword>
<keyword evidence="3" id="KW-0808">Transferase</keyword>
<dbReference type="Gene3D" id="3.40.50.720">
    <property type="entry name" value="NAD(P)-binding Rossmann-like Domain"/>
    <property type="match status" value="1"/>
</dbReference>
<evidence type="ECO:0000259" key="2">
    <source>
        <dbReference type="Pfam" id="PF00899"/>
    </source>
</evidence>
<dbReference type="EMBL" id="PJNB01000001">
    <property type="protein sequence ID" value="PKW15050.1"/>
    <property type="molecule type" value="Genomic_DNA"/>
</dbReference>
<organism evidence="3 4">
    <name type="scientific">Saccharopolyspora spinosa</name>
    <dbReference type="NCBI Taxonomy" id="60894"/>
    <lineage>
        <taxon>Bacteria</taxon>
        <taxon>Bacillati</taxon>
        <taxon>Actinomycetota</taxon>
        <taxon>Actinomycetes</taxon>
        <taxon>Pseudonocardiales</taxon>
        <taxon>Pseudonocardiaceae</taxon>
        <taxon>Saccharopolyspora</taxon>
    </lineage>
</organism>
<dbReference type="InterPro" id="IPR000594">
    <property type="entry name" value="ThiF_NAD_FAD-bd"/>
</dbReference>